<name>A0A8J7WDT8_9RHOB</name>
<organism evidence="2 3">
    <name type="scientific">Thetidibacter halocola</name>
    <dbReference type="NCBI Taxonomy" id="2827239"/>
    <lineage>
        <taxon>Bacteria</taxon>
        <taxon>Pseudomonadati</taxon>
        <taxon>Pseudomonadota</taxon>
        <taxon>Alphaproteobacteria</taxon>
        <taxon>Rhodobacterales</taxon>
        <taxon>Roseobacteraceae</taxon>
        <taxon>Thetidibacter</taxon>
    </lineage>
</organism>
<evidence type="ECO:0000313" key="3">
    <source>
        <dbReference type="Proteomes" id="UP000681356"/>
    </source>
</evidence>
<gene>
    <name evidence="2" type="ORF">KB874_16985</name>
</gene>
<feature type="transmembrane region" description="Helical" evidence="1">
    <location>
        <begin position="80"/>
        <end position="99"/>
    </location>
</feature>
<proteinExistence type="predicted"/>
<evidence type="ECO:0000256" key="1">
    <source>
        <dbReference type="SAM" id="Phobius"/>
    </source>
</evidence>
<keyword evidence="1" id="KW-0472">Membrane</keyword>
<protein>
    <submittedName>
        <fullName evidence="2">Uncharacterized protein</fullName>
    </submittedName>
</protein>
<dbReference type="EMBL" id="JAGTUU010000007">
    <property type="protein sequence ID" value="MBS0125780.1"/>
    <property type="molecule type" value="Genomic_DNA"/>
</dbReference>
<keyword evidence="1" id="KW-1133">Transmembrane helix</keyword>
<evidence type="ECO:0000313" key="2">
    <source>
        <dbReference type="EMBL" id="MBS0125780.1"/>
    </source>
</evidence>
<comment type="caution">
    <text evidence="2">The sequence shown here is derived from an EMBL/GenBank/DDBJ whole genome shotgun (WGS) entry which is preliminary data.</text>
</comment>
<keyword evidence="3" id="KW-1185">Reference proteome</keyword>
<dbReference type="AlphaFoldDB" id="A0A8J7WDT8"/>
<dbReference type="Proteomes" id="UP000681356">
    <property type="component" value="Unassembled WGS sequence"/>
</dbReference>
<accession>A0A8J7WDT8</accession>
<sequence length="108" mass="11809">MIVALLVPSLILIALAILLTRAIERMMPETVPGMVLTGIVASILMWLLSGAMFGWFYLLREAQVAPMLGTGRGMRHLAALGGKAALIWLPIVLITVATAPRRWKTNTW</sequence>
<feature type="transmembrane region" description="Helical" evidence="1">
    <location>
        <begin position="38"/>
        <end position="59"/>
    </location>
</feature>
<reference evidence="2" key="1">
    <citation type="submission" date="2021-04" db="EMBL/GenBank/DDBJ databases">
        <authorList>
            <person name="Yoon J."/>
        </authorList>
    </citation>
    <scope>NUCLEOTIDE SEQUENCE</scope>
    <source>
        <strain evidence="2">KMU-90</strain>
    </source>
</reference>
<keyword evidence="1" id="KW-0812">Transmembrane</keyword>
<dbReference type="RefSeq" id="WP_212537748.1">
    <property type="nucleotide sequence ID" value="NZ_JAGTUU010000007.1"/>
</dbReference>